<evidence type="ECO:0000259" key="13">
    <source>
        <dbReference type="PROSITE" id="PS50893"/>
    </source>
</evidence>
<dbReference type="GO" id="GO:0090374">
    <property type="term" value="P:oligopeptide export from mitochondrion"/>
    <property type="evidence" value="ECO:0007669"/>
    <property type="project" value="TreeGrafter"/>
</dbReference>
<feature type="region of interest" description="Disordered" evidence="11">
    <location>
        <begin position="158"/>
        <end position="213"/>
    </location>
</feature>
<dbReference type="Pfam" id="PF00664">
    <property type="entry name" value="ABC_membrane"/>
    <property type="match status" value="1"/>
</dbReference>
<dbReference type="AlphaFoldDB" id="A0AAV8C4B0"/>
<evidence type="ECO:0000256" key="7">
    <source>
        <dbReference type="ARBA" id="ARBA00022840"/>
    </source>
</evidence>
<dbReference type="Gene3D" id="1.20.1560.10">
    <property type="entry name" value="ABC transporter type 1, transmembrane domain"/>
    <property type="match status" value="3"/>
</dbReference>
<dbReference type="SUPFAM" id="SSF90123">
    <property type="entry name" value="ABC transporter transmembrane region"/>
    <property type="match status" value="1"/>
</dbReference>
<keyword evidence="10" id="KW-0325">Glycoprotein</keyword>
<accession>A0AAV8C4B0</accession>
<evidence type="ECO:0000256" key="11">
    <source>
        <dbReference type="SAM" id="MobiDB-lite"/>
    </source>
</evidence>
<keyword evidence="6" id="KW-0547">Nucleotide-binding</keyword>
<dbReference type="FunFam" id="3.40.50.300:FF:000066">
    <property type="entry name" value="ABC transporter B family member 1"/>
    <property type="match status" value="1"/>
</dbReference>
<evidence type="ECO:0000256" key="8">
    <source>
        <dbReference type="ARBA" id="ARBA00022989"/>
    </source>
</evidence>
<dbReference type="FunFam" id="3.40.50.300:FF:002695">
    <property type="entry name" value="ABC multidrug transporter, putative"/>
    <property type="match status" value="1"/>
</dbReference>
<feature type="compositionally biased region" description="Basic residues" evidence="11">
    <location>
        <begin position="159"/>
        <end position="169"/>
    </location>
</feature>
<dbReference type="Pfam" id="PF00005">
    <property type="entry name" value="ABC_tran"/>
    <property type="match status" value="2"/>
</dbReference>
<evidence type="ECO:0000256" key="12">
    <source>
        <dbReference type="SAM" id="Phobius"/>
    </source>
</evidence>
<dbReference type="PANTHER" id="PTHR43394">
    <property type="entry name" value="ATP-DEPENDENT PERMEASE MDL1, MITOCHONDRIAL"/>
    <property type="match status" value="1"/>
</dbReference>
<dbReference type="Proteomes" id="UP001140206">
    <property type="component" value="Chromosome 5"/>
</dbReference>
<dbReference type="CDD" id="cd18578">
    <property type="entry name" value="ABC_6TM_Pgp_ABCB1_D2_like"/>
    <property type="match status" value="1"/>
</dbReference>
<dbReference type="EMBL" id="JAMFTS010000005">
    <property type="protein sequence ID" value="KAJ4750295.1"/>
    <property type="molecule type" value="Genomic_DNA"/>
</dbReference>
<dbReference type="InterPro" id="IPR039421">
    <property type="entry name" value="Type_1_exporter"/>
</dbReference>
<dbReference type="GO" id="GO:0015421">
    <property type="term" value="F:ABC-type oligopeptide transporter activity"/>
    <property type="evidence" value="ECO:0007669"/>
    <property type="project" value="TreeGrafter"/>
</dbReference>
<evidence type="ECO:0000256" key="1">
    <source>
        <dbReference type="ARBA" id="ARBA00004651"/>
    </source>
</evidence>
<dbReference type="SUPFAM" id="SSF52540">
    <property type="entry name" value="P-loop containing nucleoside triphosphate hydrolases"/>
    <property type="match status" value="2"/>
</dbReference>
<evidence type="ECO:0000259" key="14">
    <source>
        <dbReference type="PROSITE" id="PS50929"/>
    </source>
</evidence>
<dbReference type="FunFam" id="1.20.1560.10:FF:000360">
    <property type="entry name" value="Os01g0533900 protein"/>
    <property type="match status" value="1"/>
</dbReference>
<keyword evidence="16" id="KW-1185">Reference proteome</keyword>
<name>A0AAV8C4B0_9POAL</name>
<feature type="compositionally biased region" description="Polar residues" evidence="11">
    <location>
        <begin position="170"/>
        <end position="180"/>
    </location>
</feature>
<proteinExistence type="inferred from homology"/>
<comment type="subcellular location">
    <subcellularLocation>
        <location evidence="1">Cell membrane</location>
        <topology evidence="1">Multi-pass membrane protein</topology>
    </subcellularLocation>
</comment>
<evidence type="ECO:0000256" key="4">
    <source>
        <dbReference type="ARBA" id="ARBA00022692"/>
    </source>
</evidence>
<dbReference type="PROSITE" id="PS50929">
    <property type="entry name" value="ABC_TM1F"/>
    <property type="match status" value="1"/>
</dbReference>
<dbReference type="PROSITE" id="PS00211">
    <property type="entry name" value="ABC_TRANSPORTER_1"/>
    <property type="match status" value="2"/>
</dbReference>
<reference evidence="15" key="1">
    <citation type="submission" date="2022-08" db="EMBL/GenBank/DDBJ databases">
        <authorList>
            <person name="Marques A."/>
        </authorList>
    </citation>
    <scope>NUCLEOTIDE SEQUENCE</scope>
    <source>
        <strain evidence="15">RhyPub2mFocal</strain>
        <tissue evidence="15">Leaves</tissue>
    </source>
</reference>
<dbReference type="CDD" id="cd03249">
    <property type="entry name" value="ABC_MTABC3_MDL1_MDL2"/>
    <property type="match status" value="1"/>
</dbReference>
<dbReference type="InterPro" id="IPR036640">
    <property type="entry name" value="ABC1_TM_sf"/>
</dbReference>
<dbReference type="InterPro" id="IPR017871">
    <property type="entry name" value="ABC_transporter-like_CS"/>
</dbReference>
<dbReference type="GO" id="GO:0005524">
    <property type="term" value="F:ATP binding"/>
    <property type="evidence" value="ECO:0007669"/>
    <property type="project" value="UniProtKB-KW"/>
</dbReference>
<evidence type="ECO:0000256" key="6">
    <source>
        <dbReference type="ARBA" id="ARBA00022741"/>
    </source>
</evidence>
<protein>
    <submittedName>
        <fullName evidence="15">ABC transporter B family member 4</fullName>
    </submittedName>
</protein>
<feature type="domain" description="ABC transmembrane type-1" evidence="14">
    <location>
        <begin position="235"/>
        <end position="521"/>
    </location>
</feature>
<comment type="similarity">
    <text evidence="2">Belongs to the ABC transporter superfamily. ABCB family. Multidrug resistance exporter (TC 3.A.1.201) subfamily.</text>
</comment>
<evidence type="ECO:0000256" key="5">
    <source>
        <dbReference type="ARBA" id="ARBA00022737"/>
    </source>
</evidence>
<dbReference type="InterPro" id="IPR003439">
    <property type="entry name" value="ABC_transporter-like_ATP-bd"/>
</dbReference>
<keyword evidence="5" id="KW-0677">Repeat</keyword>
<dbReference type="PROSITE" id="PS50893">
    <property type="entry name" value="ABC_TRANSPORTER_2"/>
    <property type="match status" value="1"/>
</dbReference>
<organism evidence="15 16">
    <name type="scientific">Rhynchospora pubera</name>
    <dbReference type="NCBI Taxonomy" id="906938"/>
    <lineage>
        <taxon>Eukaryota</taxon>
        <taxon>Viridiplantae</taxon>
        <taxon>Streptophyta</taxon>
        <taxon>Embryophyta</taxon>
        <taxon>Tracheophyta</taxon>
        <taxon>Spermatophyta</taxon>
        <taxon>Magnoliopsida</taxon>
        <taxon>Liliopsida</taxon>
        <taxon>Poales</taxon>
        <taxon>Cyperaceae</taxon>
        <taxon>Cyperoideae</taxon>
        <taxon>Rhynchosporeae</taxon>
        <taxon>Rhynchospora</taxon>
    </lineage>
</organism>
<dbReference type="GO" id="GO:0005743">
    <property type="term" value="C:mitochondrial inner membrane"/>
    <property type="evidence" value="ECO:0007669"/>
    <property type="project" value="TreeGrafter"/>
</dbReference>
<sequence>MTTIKENILYGKEGATLEEVRKAVELANAANFIDNLPDGLDTMVGQHGAQLSGGQKQRIAIARAILKNPKILLLDEATSALDVESERIVQEALNRMMVKRTTIVVAHRLSTIRNADCISVVQQGKIVEQGPHDELINDIDGAYSQLIRLQEARHEGNYHHHVSKCKSHNHSMSIESSLSHDSSKGRSKHHSSILPLDPDDEDGSEEKGDGKENVLKMGPVSRLVNLNKPEFSFLILGSLAATLHGCVFPMLGVIISSAIHAYYQPAHKLQKDTRFWALICVILGITTVIAIPVQYFFFGLAGGKLVERIGSLSFRSVVRQEVSWFDYPDNSSGKISARLSIDALNVRRLVGDTLALMVQCLATLVSGFVVAMVANWELALIITVVLPLVGLQAYAQVKFLKGFSANAKVLYEEASQVASDAVSSIRTVASFCAEKHIMETYNCKCAASMNQVVRTGWISGLGYGFSYLMLYLTYALCFYVSEKFVEQGKATPNEVFKVFFTLVLATIAVSQTSAFGSESAKARESANCIFELMDRKSKIDPSSQEGRVLENVRGEIELRQISFRYPTRPDVQIFTNLSLNIPSSKTFALVGESGSGKSTVIALLERFYDPDSGTILLDGVDITMLNVSWLRKQMGLVSQEPVLFDDTIRANISYGIEGQLTEEQLIAVAKASNAHQFISSLPQGYDTFVGERGIQLSGGQKQRVAIARAILKDPKILLLDEATSALDAESERVVQEALDKVMMGRTTVVVAHRLSTIKGADIIAVVKNGQVVEKGRHEALMGIKDGVYASFVELRSN</sequence>
<feature type="transmembrane region" description="Helical" evidence="12">
    <location>
        <begin position="354"/>
        <end position="371"/>
    </location>
</feature>
<dbReference type="InterPro" id="IPR011527">
    <property type="entry name" value="ABC1_TM_dom"/>
</dbReference>
<feature type="transmembrane region" description="Helical" evidence="12">
    <location>
        <begin position="275"/>
        <end position="298"/>
    </location>
</feature>
<evidence type="ECO:0000313" key="15">
    <source>
        <dbReference type="EMBL" id="KAJ4750295.1"/>
    </source>
</evidence>
<dbReference type="Gene3D" id="3.40.50.300">
    <property type="entry name" value="P-loop containing nucleotide triphosphate hydrolases"/>
    <property type="match status" value="2"/>
</dbReference>
<keyword evidence="3" id="KW-0813">Transport</keyword>
<dbReference type="GO" id="GO:0016887">
    <property type="term" value="F:ATP hydrolysis activity"/>
    <property type="evidence" value="ECO:0007669"/>
    <property type="project" value="InterPro"/>
</dbReference>
<keyword evidence="8 12" id="KW-1133">Transmembrane helix</keyword>
<dbReference type="InterPro" id="IPR003593">
    <property type="entry name" value="AAA+_ATPase"/>
</dbReference>
<feature type="transmembrane region" description="Helical" evidence="12">
    <location>
        <begin position="457"/>
        <end position="480"/>
    </location>
</feature>
<dbReference type="PANTHER" id="PTHR43394:SF18">
    <property type="entry name" value="ABC TRANSPORTER B FAMILY MEMBER 11-LIKE"/>
    <property type="match status" value="1"/>
</dbReference>
<dbReference type="InterPro" id="IPR027417">
    <property type="entry name" value="P-loop_NTPase"/>
</dbReference>
<evidence type="ECO:0000256" key="2">
    <source>
        <dbReference type="ARBA" id="ARBA00007577"/>
    </source>
</evidence>
<evidence type="ECO:0000256" key="3">
    <source>
        <dbReference type="ARBA" id="ARBA00022448"/>
    </source>
</evidence>
<comment type="caution">
    <text evidence="15">The sequence shown here is derived from an EMBL/GenBank/DDBJ whole genome shotgun (WGS) entry which is preliminary data.</text>
</comment>
<keyword evidence="9 12" id="KW-0472">Membrane</keyword>
<dbReference type="SMART" id="SM00382">
    <property type="entry name" value="AAA"/>
    <property type="match status" value="2"/>
</dbReference>
<evidence type="ECO:0000256" key="9">
    <source>
        <dbReference type="ARBA" id="ARBA00023136"/>
    </source>
</evidence>
<gene>
    <name evidence="15" type="ORF">LUZ62_084700</name>
</gene>
<feature type="transmembrane region" description="Helical" evidence="12">
    <location>
        <begin position="231"/>
        <end position="263"/>
    </location>
</feature>
<evidence type="ECO:0000313" key="16">
    <source>
        <dbReference type="Proteomes" id="UP001140206"/>
    </source>
</evidence>
<evidence type="ECO:0000256" key="10">
    <source>
        <dbReference type="ARBA" id="ARBA00023180"/>
    </source>
</evidence>
<feature type="transmembrane region" description="Helical" evidence="12">
    <location>
        <begin position="378"/>
        <end position="395"/>
    </location>
</feature>
<dbReference type="GO" id="GO:0005886">
    <property type="term" value="C:plasma membrane"/>
    <property type="evidence" value="ECO:0007669"/>
    <property type="project" value="UniProtKB-SubCell"/>
</dbReference>
<keyword evidence="4 12" id="KW-0812">Transmembrane</keyword>
<keyword evidence="7" id="KW-0067">ATP-binding</keyword>
<feature type="domain" description="ABC transporter" evidence="13">
    <location>
        <begin position="556"/>
        <end position="793"/>
    </location>
</feature>